<evidence type="ECO:0000313" key="1">
    <source>
        <dbReference type="EMBL" id="KAF2007532.1"/>
    </source>
</evidence>
<accession>A0A6A5X3N8</accession>
<name>A0A6A5X3N8_9PLEO</name>
<dbReference type="AlphaFoldDB" id="A0A6A5X3N8"/>
<organism evidence="1 2">
    <name type="scientific">Amniculicola lignicola CBS 123094</name>
    <dbReference type="NCBI Taxonomy" id="1392246"/>
    <lineage>
        <taxon>Eukaryota</taxon>
        <taxon>Fungi</taxon>
        <taxon>Dikarya</taxon>
        <taxon>Ascomycota</taxon>
        <taxon>Pezizomycotina</taxon>
        <taxon>Dothideomycetes</taxon>
        <taxon>Pleosporomycetidae</taxon>
        <taxon>Pleosporales</taxon>
        <taxon>Amniculicolaceae</taxon>
        <taxon>Amniculicola</taxon>
    </lineage>
</organism>
<proteinExistence type="predicted"/>
<protein>
    <submittedName>
        <fullName evidence="1">Uncharacterized protein</fullName>
    </submittedName>
</protein>
<dbReference type="EMBL" id="ML977557">
    <property type="protein sequence ID" value="KAF2007532.1"/>
    <property type="molecule type" value="Genomic_DNA"/>
</dbReference>
<reference evidence="1" key="1">
    <citation type="journal article" date="2020" name="Stud. Mycol.">
        <title>101 Dothideomycetes genomes: a test case for predicting lifestyles and emergence of pathogens.</title>
        <authorList>
            <person name="Haridas S."/>
            <person name="Albert R."/>
            <person name="Binder M."/>
            <person name="Bloem J."/>
            <person name="Labutti K."/>
            <person name="Salamov A."/>
            <person name="Andreopoulos B."/>
            <person name="Baker S."/>
            <person name="Barry K."/>
            <person name="Bills G."/>
            <person name="Bluhm B."/>
            <person name="Cannon C."/>
            <person name="Castanera R."/>
            <person name="Culley D."/>
            <person name="Daum C."/>
            <person name="Ezra D."/>
            <person name="Gonzalez J."/>
            <person name="Henrissat B."/>
            <person name="Kuo A."/>
            <person name="Liang C."/>
            <person name="Lipzen A."/>
            <person name="Lutzoni F."/>
            <person name="Magnuson J."/>
            <person name="Mondo S."/>
            <person name="Nolan M."/>
            <person name="Ohm R."/>
            <person name="Pangilinan J."/>
            <person name="Park H.-J."/>
            <person name="Ramirez L."/>
            <person name="Alfaro M."/>
            <person name="Sun H."/>
            <person name="Tritt A."/>
            <person name="Yoshinaga Y."/>
            <person name="Zwiers L.-H."/>
            <person name="Turgeon B."/>
            <person name="Goodwin S."/>
            <person name="Spatafora J."/>
            <person name="Crous P."/>
            <person name="Grigoriev I."/>
        </authorList>
    </citation>
    <scope>NUCLEOTIDE SEQUENCE</scope>
    <source>
        <strain evidence="1">CBS 123094</strain>
    </source>
</reference>
<sequence>MASSLSLGKIPLFRSVHLRPHSPSSVRKAQNPAELHVFPTSAMPPSAVSVPDPTLPYPTTCPFICLPACLPSPNHLPACLLSPTTS</sequence>
<dbReference type="Proteomes" id="UP000799779">
    <property type="component" value="Unassembled WGS sequence"/>
</dbReference>
<evidence type="ECO:0000313" key="2">
    <source>
        <dbReference type="Proteomes" id="UP000799779"/>
    </source>
</evidence>
<gene>
    <name evidence="1" type="ORF">P154DRAFT_120505</name>
</gene>
<keyword evidence="2" id="KW-1185">Reference proteome</keyword>